<protein>
    <submittedName>
        <fullName evidence="2">Uncharacterized protein</fullName>
    </submittedName>
</protein>
<organism evidence="2 3">
    <name type="scientific">Dendrobium thyrsiflorum</name>
    <name type="common">Pinecone-like raceme dendrobium</name>
    <name type="synonym">Orchid</name>
    <dbReference type="NCBI Taxonomy" id="117978"/>
    <lineage>
        <taxon>Eukaryota</taxon>
        <taxon>Viridiplantae</taxon>
        <taxon>Streptophyta</taxon>
        <taxon>Embryophyta</taxon>
        <taxon>Tracheophyta</taxon>
        <taxon>Spermatophyta</taxon>
        <taxon>Magnoliopsida</taxon>
        <taxon>Liliopsida</taxon>
        <taxon>Asparagales</taxon>
        <taxon>Orchidaceae</taxon>
        <taxon>Epidendroideae</taxon>
        <taxon>Malaxideae</taxon>
        <taxon>Dendrobiinae</taxon>
        <taxon>Dendrobium</taxon>
    </lineage>
</organism>
<keyword evidence="1" id="KW-0472">Membrane</keyword>
<sequence length="78" mass="8896">MVVVTVLISICYGFKHISLLLLVLMIGQLNNIGITWDNMFLQTKRSLIVTKLSQELQLPSEAMISHLTVDEFSSFQRK</sequence>
<gene>
    <name evidence="2" type="ORF">M5K25_014690</name>
</gene>
<accession>A0ABD0UV53</accession>
<proteinExistence type="predicted"/>
<keyword evidence="1" id="KW-1133">Transmembrane helix</keyword>
<keyword evidence="3" id="KW-1185">Reference proteome</keyword>
<evidence type="ECO:0000256" key="1">
    <source>
        <dbReference type="SAM" id="Phobius"/>
    </source>
</evidence>
<dbReference type="Proteomes" id="UP001552299">
    <property type="component" value="Unassembled WGS sequence"/>
</dbReference>
<dbReference type="EMBL" id="JANQDX010000012">
    <property type="protein sequence ID" value="KAL0914347.1"/>
    <property type="molecule type" value="Genomic_DNA"/>
</dbReference>
<comment type="caution">
    <text evidence="2">The sequence shown here is derived from an EMBL/GenBank/DDBJ whole genome shotgun (WGS) entry which is preliminary data.</text>
</comment>
<feature type="transmembrane region" description="Helical" evidence="1">
    <location>
        <begin position="6"/>
        <end position="26"/>
    </location>
</feature>
<reference evidence="2 3" key="1">
    <citation type="journal article" date="2024" name="Plant Biotechnol. J.">
        <title>Dendrobium thyrsiflorum genome and its molecular insights into genes involved in important horticultural traits.</title>
        <authorList>
            <person name="Chen B."/>
            <person name="Wang J.Y."/>
            <person name="Zheng P.J."/>
            <person name="Li K.L."/>
            <person name="Liang Y.M."/>
            <person name="Chen X.F."/>
            <person name="Zhang C."/>
            <person name="Zhao X."/>
            <person name="He X."/>
            <person name="Zhang G.Q."/>
            <person name="Liu Z.J."/>
            <person name="Xu Q."/>
        </authorList>
    </citation>
    <scope>NUCLEOTIDE SEQUENCE [LARGE SCALE GENOMIC DNA]</scope>
    <source>
        <strain evidence="2">GZMU011</strain>
    </source>
</reference>
<name>A0ABD0UV53_DENTH</name>
<keyword evidence="1" id="KW-0812">Transmembrane</keyword>
<evidence type="ECO:0000313" key="2">
    <source>
        <dbReference type="EMBL" id="KAL0914347.1"/>
    </source>
</evidence>
<dbReference type="AlphaFoldDB" id="A0ABD0UV53"/>
<evidence type="ECO:0000313" key="3">
    <source>
        <dbReference type="Proteomes" id="UP001552299"/>
    </source>
</evidence>